<evidence type="ECO:0000259" key="1">
    <source>
        <dbReference type="Pfam" id="PF01979"/>
    </source>
</evidence>
<dbReference type="PANTHER" id="PTHR43135">
    <property type="entry name" value="ALPHA-D-RIBOSE 1-METHYLPHOSPHONATE 5-TRIPHOSPHATE DIPHOSPHATASE"/>
    <property type="match status" value="1"/>
</dbReference>
<dbReference type="SUPFAM" id="SSF51556">
    <property type="entry name" value="Metallo-dependent hydrolases"/>
    <property type="match status" value="1"/>
</dbReference>
<evidence type="ECO:0000313" key="3">
    <source>
        <dbReference type="Proteomes" id="UP000249754"/>
    </source>
</evidence>
<dbReference type="AlphaFoldDB" id="A0A327SLP6"/>
<dbReference type="PANTHER" id="PTHR43135:SF3">
    <property type="entry name" value="ALPHA-D-RIBOSE 1-METHYLPHOSPHONATE 5-TRIPHOSPHATE DIPHOSPHATASE"/>
    <property type="match status" value="1"/>
</dbReference>
<comment type="caution">
    <text evidence="2">The sequence shown here is derived from an EMBL/GenBank/DDBJ whole genome shotgun (WGS) entry which is preliminary data.</text>
</comment>
<dbReference type="Pfam" id="PF01979">
    <property type="entry name" value="Amidohydro_1"/>
    <property type="match status" value="1"/>
</dbReference>
<dbReference type="OrthoDB" id="9797498at2"/>
<dbReference type="Gene3D" id="2.30.40.10">
    <property type="entry name" value="Urease, subunit C, domain 1"/>
    <property type="match status" value="2"/>
</dbReference>
<proteinExistence type="predicted"/>
<protein>
    <submittedName>
        <fullName evidence="2">Amidohydrolase family protein</fullName>
    </submittedName>
</protein>
<dbReference type="InterPro" id="IPR032466">
    <property type="entry name" value="Metal_Hydrolase"/>
</dbReference>
<gene>
    <name evidence="2" type="ORF">LY11_02691</name>
</gene>
<reference evidence="2 3" key="1">
    <citation type="submission" date="2018-06" db="EMBL/GenBank/DDBJ databases">
        <title>Genomic Encyclopedia of Archaeal and Bacterial Type Strains, Phase II (KMG-II): from individual species to whole genera.</title>
        <authorList>
            <person name="Goeker M."/>
        </authorList>
    </citation>
    <scope>NUCLEOTIDE SEQUENCE [LARGE SCALE GENOMIC DNA]</scope>
    <source>
        <strain evidence="2 3">DSM 14825</strain>
    </source>
</reference>
<dbReference type="Proteomes" id="UP000249754">
    <property type="component" value="Unassembled WGS sequence"/>
</dbReference>
<name>A0A327SLP6_9SPHI</name>
<organism evidence="2 3">
    <name type="scientific">Pedobacter cryoconitis</name>
    <dbReference type="NCBI Taxonomy" id="188932"/>
    <lineage>
        <taxon>Bacteria</taxon>
        <taxon>Pseudomonadati</taxon>
        <taxon>Bacteroidota</taxon>
        <taxon>Sphingobacteriia</taxon>
        <taxon>Sphingobacteriales</taxon>
        <taxon>Sphingobacteriaceae</taxon>
        <taxon>Pedobacter</taxon>
    </lineage>
</organism>
<evidence type="ECO:0000313" key="2">
    <source>
        <dbReference type="EMBL" id="RAJ29728.1"/>
    </source>
</evidence>
<keyword evidence="2" id="KW-0378">Hydrolase</keyword>
<dbReference type="InterPro" id="IPR006680">
    <property type="entry name" value="Amidohydro-rel"/>
</dbReference>
<dbReference type="EMBL" id="QLLR01000012">
    <property type="protein sequence ID" value="RAJ29728.1"/>
    <property type="molecule type" value="Genomic_DNA"/>
</dbReference>
<dbReference type="InterPro" id="IPR011059">
    <property type="entry name" value="Metal-dep_hydrolase_composite"/>
</dbReference>
<dbReference type="Gene3D" id="3.20.20.140">
    <property type="entry name" value="Metal-dependent hydrolases"/>
    <property type="match status" value="2"/>
</dbReference>
<sequence length="493" mass="55294">MMRRLFAFVKLYLSMKLSFSLILIALALSARSQSGKYELVISHAKVLDVKSGKVLNDQTLLINAGKIVDIIHTSKEIAGKKNINAKGRLVTPGFIDTHIHPTDVFGDYDKAPEFLALDSLGYLHRKLSDAYLPYGTTTALILGQPEKWLTPILDWQKHPDPQYTDFYTSGAALISDEERTPYIGHAELENPAKAKAKILEYHRLGIKHIKLYYRIRKPEAEAVLKTADSLGMITYGHIGDFGTHHLHIMQALKMGLTNYEHLVTLGTGILTEKEYRQFEKEFTSNYGPADTESKVLEMFLEAFSYIDQHEKHKMEVLIDSLASQHATFSTTIQRMYEQFQPTYFTQPADKLLTAVQLKRCKDNFAILMKYAKLMSDKGIKLRIGTDGVNGGKSLISELIIMTEYGFSIADVFKIATYNGAEAIGIAGQVGTVEKDKQADLIIWDKNPFDDPANFSAARTIIKSGVEYKNQGAANKKSGISIKKYPILLKLTLI</sequence>
<dbReference type="SUPFAM" id="SSF51338">
    <property type="entry name" value="Composite domain of metallo-dependent hydrolases"/>
    <property type="match status" value="1"/>
</dbReference>
<feature type="domain" description="Amidohydrolase-related" evidence="1">
    <location>
        <begin position="370"/>
        <end position="459"/>
    </location>
</feature>
<dbReference type="GO" id="GO:0016810">
    <property type="term" value="F:hydrolase activity, acting on carbon-nitrogen (but not peptide) bonds"/>
    <property type="evidence" value="ECO:0007669"/>
    <property type="project" value="InterPro"/>
</dbReference>
<dbReference type="InterPro" id="IPR051781">
    <property type="entry name" value="Metallo-dep_Hydrolase"/>
</dbReference>
<accession>A0A327SLP6</accession>